<evidence type="ECO:0000313" key="2">
    <source>
        <dbReference type="Proteomes" id="UP001642380"/>
    </source>
</evidence>
<reference evidence="1 2" key="1">
    <citation type="submission" date="2024-01" db="EMBL/GenBank/DDBJ databases">
        <authorList>
            <person name="Guinet B."/>
        </authorList>
    </citation>
    <scope>NUCLEOTIDE SEQUENCE [LARGE SCALE GENOMIC DNA]</scope>
</reference>
<name>A0ABC8QMV8_9VIRU</name>
<dbReference type="Proteomes" id="UP001642380">
    <property type="component" value="Unassembled WGS sequence"/>
</dbReference>
<gene>
    <name evidence="1" type="ORF">CCFV1_ORF049</name>
</gene>
<accession>A0ABC8QMV8</accession>
<proteinExistence type="predicted"/>
<dbReference type="InterPro" id="IPR035901">
    <property type="entry name" value="GIY-YIG_endonuc_sf"/>
</dbReference>
<keyword evidence="2" id="KW-1185">Reference proteome</keyword>
<protein>
    <submittedName>
        <fullName evidence="1">Ac79-like</fullName>
    </submittedName>
</protein>
<dbReference type="EMBL" id="CAUOPR010000001">
    <property type="protein sequence ID" value="CAJ2002095.1"/>
    <property type="molecule type" value="Genomic_DNA"/>
</dbReference>
<sequence length="89" mass="10693">MWSVYLIRAIKTNKLYTGINKNVLKTRDKRRTVNFLKENLLVYTSPSVYTHKEANLIEYVLKNKRTQLFKMHIVKKQPADLLNFIFYKV</sequence>
<organism evidence="1 2">
    <name type="scientific">Cotesia congregata filamentous virus 1</name>
    <dbReference type="NCBI Taxonomy" id="3064291"/>
    <lineage>
        <taxon>Viruses</taxon>
        <taxon>Viruses incertae sedis</taxon>
        <taxon>Naldaviricetes</taxon>
        <taxon>Lefavirales</taxon>
        <taxon>Filamentoviridae</taxon>
        <taxon>Betafilamentovirus</taxon>
        <taxon>Betafilamentovirus cocongregatae</taxon>
    </lineage>
</organism>
<comment type="caution">
    <text evidence="1">The sequence shown here is derived from an EMBL/GenBank/DDBJ whole genome shotgun (WGS) entry which is preliminary data.</text>
</comment>
<dbReference type="SUPFAM" id="SSF82771">
    <property type="entry name" value="GIY-YIG endonuclease"/>
    <property type="match status" value="1"/>
</dbReference>
<evidence type="ECO:0000313" key="1">
    <source>
        <dbReference type="EMBL" id="CAJ2002095.1"/>
    </source>
</evidence>